<gene>
    <name evidence="1" type="ORF">LCGC14_2939460</name>
</gene>
<dbReference type="AlphaFoldDB" id="A0A0F8XJ46"/>
<comment type="caution">
    <text evidence="1">The sequence shown here is derived from an EMBL/GenBank/DDBJ whole genome shotgun (WGS) entry which is preliminary data.</text>
</comment>
<protein>
    <submittedName>
        <fullName evidence="1">Uncharacterized protein</fullName>
    </submittedName>
</protein>
<name>A0A0F8XJ46_9ZZZZ</name>
<organism evidence="1">
    <name type="scientific">marine sediment metagenome</name>
    <dbReference type="NCBI Taxonomy" id="412755"/>
    <lineage>
        <taxon>unclassified sequences</taxon>
        <taxon>metagenomes</taxon>
        <taxon>ecological metagenomes</taxon>
    </lineage>
</organism>
<evidence type="ECO:0000313" key="1">
    <source>
        <dbReference type="EMBL" id="KKK68898.1"/>
    </source>
</evidence>
<dbReference type="EMBL" id="LAZR01058919">
    <property type="protein sequence ID" value="KKK68898.1"/>
    <property type="molecule type" value="Genomic_DNA"/>
</dbReference>
<proteinExistence type="predicted"/>
<reference evidence="1" key="1">
    <citation type="journal article" date="2015" name="Nature">
        <title>Complex archaea that bridge the gap between prokaryotes and eukaryotes.</title>
        <authorList>
            <person name="Spang A."/>
            <person name="Saw J.H."/>
            <person name="Jorgensen S.L."/>
            <person name="Zaremba-Niedzwiedzka K."/>
            <person name="Martijn J."/>
            <person name="Lind A.E."/>
            <person name="van Eijk R."/>
            <person name="Schleper C."/>
            <person name="Guy L."/>
            <person name="Ettema T.J."/>
        </authorList>
    </citation>
    <scope>NUCLEOTIDE SEQUENCE</scope>
</reference>
<sequence>MMRMKDVRDIAALLMLLVIVLWFGNKLYDLYLYYNEPTITVESVEFNESCVPTNMFVIDMKGYPLRVFDCGE</sequence>
<accession>A0A0F8XJ46</accession>